<accession>A0ABD3GRH1</accession>
<dbReference type="CDD" id="cd01650">
    <property type="entry name" value="RT_nLTR_like"/>
    <property type="match status" value="1"/>
</dbReference>
<feature type="coiled-coil region" evidence="1">
    <location>
        <begin position="183"/>
        <end position="244"/>
    </location>
</feature>
<proteinExistence type="predicted"/>
<name>A0ABD3GRH1_9MARC</name>
<feature type="compositionally biased region" description="Polar residues" evidence="2">
    <location>
        <begin position="991"/>
        <end position="1009"/>
    </location>
</feature>
<evidence type="ECO:0000313" key="4">
    <source>
        <dbReference type="EMBL" id="KAL3681828.1"/>
    </source>
</evidence>
<protein>
    <recommendedName>
        <fullName evidence="3">Reverse transcriptase domain-containing protein</fullName>
    </recommendedName>
</protein>
<reference evidence="4 5" key="1">
    <citation type="submission" date="2024-09" db="EMBL/GenBank/DDBJ databases">
        <title>Chromosome-scale assembly of Riccia sorocarpa.</title>
        <authorList>
            <person name="Paukszto L."/>
        </authorList>
    </citation>
    <scope>NUCLEOTIDE SEQUENCE [LARGE SCALE GENOMIC DNA]</scope>
    <source>
        <strain evidence="4">LP-2024</strain>
        <tissue evidence="4">Aerial parts of the thallus</tissue>
    </source>
</reference>
<sequence length="1009" mass="115664">MIQEHELTVATWNIQGLGEANKVKSVQNWMKGAGKKIRILAMHELKAGEQNLEFRIKQVKPLAHTVIDYTTSDRGGTVLLIHPSITVTRSGVRGDGTVAWAEVQTTLGTEGVASVYGPQEAKATGQTEGRKKKRGSYTKMDEESLQDPDFKDRVKSAWQEGWKLSNIPTVAWTMAWGQVQEVYKDIRNELQSRKSKLDILKDQLDTTRRELIDGDRSEAAGEAYRKLEQEVKALETSSNQAARRRSRATWLHQGEAPTKYFFAMLRPKHNAEKMKRLITDEGEELTDEDDILHEIFSFYKNLFTQEELPEGHEADEQVALNTIERHVTERENEDLITPPNLEEIRNLVKRLPKGKSSGIDGVTSEVIQINWEWIEEGCMALISFFWQTGRLGERDAMAIIKLLPKNSEKHRLKNWRPISLLPIAYRIISRLLADRLKKLIPKLVDEEQTGFVEGRFISINILCLQLSQELAEKTNQPSLFCKLDFIKAFDRVDHNYLWRTLQAMKFDSRFITLLKGLVGHGSSKRRAGRKIIGDQHSRGATTPSQENFASLTRTVSRFENFSSARLNITKSAVIPIALTEAPQWLIDSGCQIVKQQEHITYLRCRAGVKLQEDDHVRDIAEKLVRKLAHWSHKFITWPGRVMLLRHILRAIPTYHFLNIGLRDEGYQQLESICQNFLWESNKDGKAKLALVAWDQITQTKWDGGLGLIPFKQVSQALKLKFVARLMDGSNAEWAQMMKFFIKTDLQKRAFGCQCRDWTPEEGLLLLPSFPCRDSPTTRRLLKGWTKAREKLTLGSGPIELPLSISAPQLSLIVKRYDAWDRYNERIDTHGDIETVIVLIWDCRESKSTWVQLQKTLQSTSVRLNLQTPFLRTLDTALTGLRTNSALLQVIAATTKALWKDQNERVFRGRRSRTSIKLILSEAEREITARMNQNTNDENWRRALEASRDITTWIQDLKRRTRNSNNFRQQTSEHLNADYVLEHEPTGDDTQENSTAAVGVPASQQPAYTR</sequence>
<gene>
    <name evidence="4" type="ORF">R1sor_024784</name>
</gene>
<feature type="region of interest" description="Disordered" evidence="2">
    <location>
        <begin position="983"/>
        <end position="1009"/>
    </location>
</feature>
<dbReference type="EMBL" id="JBJQOH010000007">
    <property type="protein sequence ID" value="KAL3681828.1"/>
    <property type="molecule type" value="Genomic_DNA"/>
</dbReference>
<evidence type="ECO:0000256" key="1">
    <source>
        <dbReference type="SAM" id="Coils"/>
    </source>
</evidence>
<dbReference type="PANTHER" id="PTHR19446">
    <property type="entry name" value="REVERSE TRANSCRIPTASES"/>
    <property type="match status" value="1"/>
</dbReference>
<comment type="caution">
    <text evidence="4">The sequence shown here is derived from an EMBL/GenBank/DDBJ whole genome shotgun (WGS) entry which is preliminary data.</text>
</comment>
<dbReference type="Pfam" id="PF00078">
    <property type="entry name" value="RVT_1"/>
    <property type="match status" value="1"/>
</dbReference>
<dbReference type="Proteomes" id="UP001633002">
    <property type="component" value="Unassembled WGS sequence"/>
</dbReference>
<feature type="region of interest" description="Disordered" evidence="2">
    <location>
        <begin position="118"/>
        <end position="145"/>
    </location>
</feature>
<feature type="domain" description="Reverse transcriptase" evidence="3">
    <location>
        <begin position="405"/>
        <end position="513"/>
    </location>
</feature>
<organism evidence="4 5">
    <name type="scientific">Riccia sorocarpa</name>
    <dbReference type="NCBI Taxonomy" id="122646"/>
    <lineage>
        <taxon>Eukaryota</taxon>
        <taxon>Viridiplantae</taxon>
        <taxon>Streptophyta</taxon>
        <taxon>Embryophyta</taxon>
        <taxon>Marchantiophyta</taxon>
        <taxon>Marchantiopsida</taxon>
        <taxon>Marchantiidae</taxon>
        <taxon>Marchantiales</taxon>
        <taxon>Ricciaceae</taxon>
        <taxon>Riccia</taxon>
    </lineage>
</organism>
<dbReference type="AlphaFoldDB" id="A0ABD3GRH1"/>
<dbReference type="InterPro" id="IPR043502">
    <property type="entry name" value="DNA/RNA_pol_sf"/>
</dbReference>
<dbReference type="InterPro" id="IPR000477">
    <property type="entry name" value="RT_dom"/>
</dbReference>
<dbReference type="SUPFAM" id="SSF56672">
    <property type="entry name" value="DNA/RNA polymerases"/>
    <property type="match status" value="1"/>
</dbReference>
<dbReference type="InterPro" id="IPR036691">
    <property type="entry name" value="Endo/exonu/phosph_ase_sf"/>
</dbReference>
<keyword evidence="1" id="KW-0175">Coiled coil</keyword>
<evidence type="ECO:0000256" key="2">
    <source>
        <dbReference type="SAM" id="MobiDB-lite"/>
    </source>
</evidence>
<dbReference type="Gene3D" id="3.60.10.10">
    <property type="entry name" value="Endonuclease/exonuclease/phosphatase"/>
    <property type="match status" value="1"/>
</dbReference>
<evidence type="ECO:0000313" key="5">
    <source>
        <dbReference type="Proteomes" id="UP001633002"/>
    </source>
</evidence>
<dbReference type="SUPFAM" id="SSF56219">
    <property type="entry name" value="DNase I-like"/>
    <property type="match status" value="1"/>
</dbReference>
<keyword evidence="5" id="KW-1185">Reference proteome</keyword>
<evidence type="ECO:0000259" key="3">
    <source>
        <dbReference type="Pfam" id="PF00078"/>
    </source>
</evidence>